<gene>
    <name evidence="5" type="ORF">C1SCF055_LOCUS41563</name>
</gene>
<evidence type="ECO:0000256" key="1">
    <source>
        <dbReference type="ARBA" id="ARBA00007673"/>
    </source>
</evidence>
<feature type="region of interest" description="Disordered" evidence="4">
    <location>
        <begin position="148"/>
        <end position="167"/>
    </location>
</feature>
<dbReference type="Pfam" id="PF04303">
    <property type="entry name" value="PrpF"/>
    <property type="match status" value="1"/>
</dbReference>
<dbReference type="EMBL" id="CAMXCT030006607">
    <property type="protein sequence ID" value="CAL4804180.1"/>
    <property type="molecule type" value="Genomic_DNA"/>
</dbReference>
<evidence type="ECO:0000256" key="2">
    <source>
        <dbReference type="ARBA" id="ARBA00023235"/>
    </source>
</evidence>
<proteinExistence type="inferred from homology"/>
<dbReference type="SUPFAM" id="SSF54506">
    <property type="entry name" value="Diaminopimelate epimerase-like"/>
    <property type="match status" value="2"/>
</dbReference>
<dbReference type="InterPro" id="IPR007400">
    <property type="entry name" value="PrpF-like"/>
</dbReference>
<feature type="compositionally biased region" description="Basic and acidic residues" evidence="4">
    <location>
        <begin position="148"/>
        <end position="166"/>
    </location>
</feature>
<dbReference type="EMBL" id="CAMXCT020006607">
    <property type="protein sequence ID" value="CAL1170243.1"/>
    <property type="molecule type" value="Genomic_DNA"/>
</dbReference>
<dbReference type="PANTHER" id="PTHR43709">
    <property type="entry name" value="ACONITATE ISOMERASE-RELATED"/>
    <property type="match status" value="1"/>
</dbReference>
<dbReference type="GO" id="GO:0016853">
    <property type="term" value="F:isomerase activity"/>
    <property type="evidence" value="ECO:0007669"/>
    <property type="project" value="UniProtKB-KW"/>
</dbReference>
<reference evidence="6 7" key="2">
    <citation type="submission" date="2024-05" db="EMBL/GenBank/DDBJ databases">
        <authorList>
            <person name="Chen Y."/>
            <person name="Shah S."/>
            <person name="Dougan E. K."/>
            <person name="Thang M."/>
            <person name="Chan C."/>
        </authorList>
    </citation>
    <scope>NUCLEOTIDE SEQUENCE [LARGE SCALE GENOMIC DNA]</scope>
</reference>
<keyword evidence="2 6" id="KW-0413">Isomerase</keyword>
<organism evidence="5">
    <name type="scientific">Cladocopium goreaui</name>
    <dbReference type="NCBI Taxonomy" id="2562237"/>
    <lineage>
        <taxon>Eukaryota</taxon>
        <taxon>Sar</taxon>
        <taxon>Alveolata</taxon>
        <taxon>Dinophyceae</taxon>
        <taxon>Suessiales</taxon>
        <taxon>Symbiodiniaceae</taxon>
        <taxon>Cladocopium</taxon>
    </lineage>
</organism>
<comment type="caution">
    <text evidence="5">The sequence shown here is derived from an EMBL/GenBank/DDBJ whole genome shotgun (WGS) entry which is preliminary data.</text>
</comment>
<feature type="region of interest" description="Disordered" evidence="4">
    <location>
        <begin position="812"/>
        <end position="864"/>
    </location>
</feature>
<protein>
    <submittedName>
        <fullName evidence="6">3-methylitaconate isomerase ((R)-3-methylitaconate isomerase) (3-methylitaconate delta-isomerase)</fullName>
    </submittedName>
</protein>
<reference evidence="5" key="1">
    <citation type="submission" date="2022-10" db="EMBL/GenBank/DDBJ databases">
        <authorList>
            <person name="Chen Y."/>
            <person name="Dougan E. K."/>
            <person name="Chan C."/>
            <person name="Rhodes N."/>
            <person name="Thang M."/>
        </authorList>
    </citation>
    <scope>NUCLEOTIDE SEQUENCE</scope>
</reference>
<feature type="compositionally biased region" description="Basic and acidic residues" evidence="4">
    <location>
        <begin position="812"/>
        <end position="823"/>
    </location>
</feature>
<feature type="compositionally biased region" description="Basic and acidic residues" evidence="4">
    <location>
        <begin position="855"/>
        <end position="864"/>
    </location>
</feature>
<dbReference type="Proteomes" id="UP001152797">
    <property type="component" value="Unassembled WGS sequence"/>
</dbReference>
<keyword evidence="7" id="KW-1185">Reference proteome</keyword>
<dbReference type="AlphaFoldDB" id="A0A9P1DVL0"/>
<dbReference type="EMBL" id="CAMXCT010006607">
    <property type="protein sequence ID" value="CAI4016868.1"/>
    <property type="molecule type" value="Genomic_DNA"/>
</dbReference>
<comment type="similarity">
    <text evidence="1">Belongs to the PrpF family.</text>
</comment>
<evidence type="ECO:0000256" key="3">
    <source>
        <dbReference type="SAM" id="Coils"/>
    </source>
</evidence>
<dbReference type="OrthoDB" id="427364at2759"/>
<name>A0A9P1DVL0_9DINO</name>
<dbReference type="Gene3D" id="3.10.310.10">
    <property type="entry name" value="Diaminopimelate Epimerase, Chain A, domain 1"/>
    <property type="match status" value="2"/>
</dbReference>
<evidence type="ECO:0000256" key="4">
    <source>
        <dbReference type="SAM" id="MobiDB-lite"/>
    </source>
</evidence>
<feature type="coiled-coil region" evidence="3">
    <location>
        <begin position="755"/>
        <end position="782"/>
    </location>
</feature>
<evidence type="ECO:0000313" key="5">
    <source>
        <dbReference type="EMBL" id="CAI4016868.1"/>
    </source>
</evidence>
<feature type="coiled-coil region" evidence="3">
    <location>
        <begin position="28"/>
        <end position="80"/>
    </location>
</feature>
<sequence length="1061" mass="115382">MTTSGRYETLEADHTDLGLRAEEALAGHQALTAEHQRVVDQAKHLQQRHSTEDEGLRQSHQLLSAEIIQVKAERDMLQKQVKQQEAYTESRQANLMADADRLRDETLARAEEWKSMVAELSGLRNSRTALETRCNSLMDKAQEAEEECQKHKGIAESSRAESEALKSELQQLQKSALDAASKQQVTAEEVPRRGHSVAWETKGQIKPFLDLRYGPELAGGTSKGIFLAASDLPVPGALRDAVILRIFGSPDPRQIDGLGGADTLTSKLAIIGPPSVPSADVDYTFGQVSFVEAKVDYGGNCGNISSAVGPYAIDKGFVPVDASETQRVVRVHNTNTGALLQCTVQLSEGRAAVDGEVEIAGVPGTAAPVDLDFSATRGSVTGKLLPSGQLKERLQVPGDGPESMAEEVDVTLLDAGQPMVFMRATDLFKLQPEVAGAGPKAQAEALKNDAALLRRVERIRGVAAVRMGIVEHWHLAEKESPYTPFVAAISPPASEDADFSSLCVFMQKIHQAYPVTGSVATAAAALLEDSIFPEAGLKPFPRSDDGCKALVRIGHPSGVMDVDAAVRLEPPELLRAAMVRTARCLMDGQEAAEAVAAIAEKNARRTEPIGTEDLKPLAPELGFEAAREATGKIYETLEKLKAAKQNNGETGSFEVCSLSLQKQLLSLRRAHRAMIKFSENGRMAEVAARKQTESEFQNFQTRKYESSVCRAAAGRCRYLETPQLEALRPLITGFQEKEQDSTAEAERATALTAMIQQELQKRISLEEELKALEEKKQSEQQKLTARVSLGKQLTAKISSLKRALDPLCSLLRGDDATKPEVPEKGTAPGAESLEPAAKRARQDGVSGKRPIRNSQAEKDGDEDLTRAAERLRREASEIEASRLALQREVEEYRRQGETWQMEQGVLEADASRLFAANEALMKENEELLARVQALAPKASSEEAYMARISEAEQWVLYHAGMPLEGNSMPYLSGVVISFQDFFTPLAPLVLASSPAQLRSAAAAIQSGELARVSLQCFRLCDSERRGSLSWEAEEVSDLVDAVFQRRGLPAPTKAAGSDGIR</sequence>
<dbReference type="PANTHER" id="PTHR43709:SF2">
    <property type="entry name" value="DUF453 DOMAIN PROTEIN (AFU_ORTHOLOGUE AFUA_6G00360)"/>
    <property type="match status" value="1"/>
</dbReference>
<keyword evidence="3" id="KW-0175">Coiled coil</keyword>
<evidence type="ECO:0000313" key="7">
    <source>
        <dbReference type="Proteomes" id="UP001152797"/>
    </source>
</evidence>
<accession>A0A9P1DVL0</accession>
<evidence type="ECO:0000313" key="6">
    <source>
        <dbReference type="EMBL" id="CAL4804180.1"/>
    </source>
</evidence>